<dbReference type="InterPro" id="IPR000742">
    <property type="entry name" value="EGF"/>
</dbReference>
<feature type="compositionally biased region" description="Basic and acidic residues" evidence="7">
    <location>
        <begin position="87"/>
        <end position="98"/>
    </location>
</feature>
<evidence type="ECO:0000256" key="1">
    <source>
        <dbReference type="ARBA" id="ARBA00000251"/>
    </source>
</evidence>
<dbReference type="PROSITE" id="PS00022">
    <property type="entry name" value="EGF_1"/>
    <property type="match status" value="1"/>
</dbReference>
<dbReference type="Proteomes" id="UP000002254">
    <property type="component" value="Chromosome 20"/>
</dbReference>
<evidence type="ECO:0000313" key="11">
    <source>
        <dbReference type="Ensembl" id="ENSCAFP00030018860.1"/>
    </source>
</evidence>
<dbReference type="Pfam" id="PF01630">
    <property type="entry name" value="Glyco_hydro_56"/>
    <property type="match status" value="1"/>
</dbReference>
<feature type="compositionally biased region" description="Basic residues" evidence="7">
    <location>
        <begin position="136"/>
        <end position="152"/>
    </location>
</feature>
<evidence type="ECO:0000256" key="6">
    <source>
        <dbReference type="RuleBase" id="RU610713"/>
    </source>
</evidence>
<dbReference type="Ensembl" id="ENSCAFT00040029048.1">
    <property type="protein sequence ID" value="ENSCAFP00040025236.1"/>
    <property type="gene ID" value="ENSCAFG00040015764.1"/>
</dbReference>
<dbReference type="AlphaFoldDB" id="A0A8C0STH0"/>
<proteinExistence type="inferred from homology"/>
<dbReference type="PANTHER" id="PTHR11769">
    <property type="entry name" value="HYALURONIDASE"/>
    <property type="match status" value="1"/>
</dbReference>
<evidence type="ECO:0000256" key="7">
    <source>
        <dbReference type="SAM" id="MobiDB-lite"/>
    </source>
</evidence>
<dbReference type="InterPro" id="IPR018155">
    <property type="entry name" value="Hyaluronidase"/>
</dbReference>
<reference evidence="12" key="2">
    <citation type="submission" date="2018-10" db="EMBL/GenBank/DDBJ databases">
        <title>De novo assembly of a Great Dane genome.</title>
        <authorList>
            <person name="Kidd J.M."/>
            <person name="Pendleton A.L."/>
            <person name="Shen F."/>
            <person name="Emery S."/>
        </authorList>
    </citation>
    <scope>NUCLEOTIDE SEQUENCE [LARGE SCALE GENOMIC DNA]</scope>
    <source>
        <strain evidence="12">Great Dane</strain>
    </source>
</reference>
<accession>A0A8C0STH0</accession>
<dbReference type="InterPro" id="IPR013785">
    <property type="entry name" value="Aldolase_TIM"/>
</dbReference>
<keyword evidence="3 6" id="KW-0378">Hydrolase</keyword>
<dbReference type="PANTHER" id="PTHR11769:SF19">
    <property type="entry name" value="HYALURONIDASE-3"/>
    <property type="match status" value="1"/>
</dbReference>
<sequence length="619" mass="67997">MAVEGGRFRACGPNFRRKLSLTVSTLDPFLPEANGNGDLPSLGRGGRRRGGSRARWREPARGQGSGGMRPGKTPAERNPGRLGSGQERGRGLRAGRGEEEADLRWVPAPGRRGRGGRRRSRGRGRLWVCVGSAAGRGRRGRGLGGSRIRRGGAGRDGCSASAAPLGAAREAGRVRATEREQAGAQRGRGASRTLASACFHPWGMIMRLGLALVLGVALCLGFDQLPLWAPERPFSVLWNIPSAHCKTRFGVHLPLEALGITANRGQRFRGQNITIFYKNQLGLYPYLGPRGITHNGGIPQVVPLDRHLARAAYQIHRSLGRGFTGLAVLDWEEWSPLWAGNWGRRRAYQAASWAWAQRVFPHLDPQEQFHKARAGFERAARALMEDTLRLGQALQPHGFWGFYRFPACSNGWHGTASNYTGHCHPAALARNTQLHWLWAASSALFPSIYLPPRLPPTHHQAFVRYRLEEAFRVAFIGHPHPLPVLAYARLTYRSTGRFLSQDDLVQTIGVSATLGAAGVVLWGDLSFSSSEEKCWHLRDYLVDTLGPYVINVTRAAIACSHQQCHGHGRCAWQDGGQLEAFLHLQPDGSPGAWESFSCRCYPGWAGPTCQEPRPAARPE</sequence>
<evidence type="ECO:0000256" key="5">
    <source>
        <dbReference type="ARBA" id="ARBA00023295"/>
    </source>
</evidence>
<dbReference type="Ensembl" id="ENSCAFT00030021633.1">
    <property type="protein sequence ID" value="ENSCAFP00030018860.1"/>
    <property type="gene ID" value="ENSCAFG00030011683.1"/>
</dbReference>
<evidence type="ECO:0000313" key="13">
    <source>
        <dbReference type="Proteomes" id="UP000002254"/>
    </source>
</evidence>
<dbReference type="SUPFAM" id="SSF51445">
    <property type="entry name" value="(Trans)glycosidases"/>
    <property type="match status" value="1"/>
</dbReference>
<dbReference type="GO" id="GO:0005975">
    <property type="term" value="P:carbohydrate metabolic process"/>
    <property type="evidence" value="ECO:0007669"/>
    <property type="project" value="InterPro"/>
</dbReference>
<comment type="catalytic activity">
    <reaction evidence="1 6">
        <text>Random hydrolysis of (1-&gt;4)-linkages between N-acetyl-beta-D-glucosamine and D-glucuronate residues in hyaluronate.</text>
        <dbReference type="EC" id="3.2.1.35"/>
    </reaction>
</comment>
<evidence type="ECO:0000259" key="9">
    <source>
        <dbReference type="PROSITE" id="PS01186"/>
    </source>
</evidence>
<dbReference type="Proteomes" id="UP000694542">
    <property type="component" value="Chromosome 20"/>
</dbReference>
<keyword evidence="5 6" id="KW-0326">Glycosidase</keyword>
<dbReference type="EC" id="3.2.1.35" evidence="6"/>
<dbReference type="PROSITE" id="PS01186">
    <property type="entry name" value="EGF_2"/>
    <property type="match status" value="1"/>
</dbReference>
<dbReference type="InterPro" id="IPR017853">
    <property type="entry name" value="GH"/>
</dbReference>
<feature type="region of interest" description="Disordered" evidence="7">
    <location>
        <begin position="27"/>
        <end position="101"/>
    </location>
</feature>
<evidence type="ECO:0000256" key="2">
    <source>
        <dbReference type="ARBA" id="ARBA00008871"/>
    </source>
</evidence>
<evidence type="ECO:0000256" key="3">
    <source>
        <dbReference type="ARBA" id="ARBA00022801"/>
    </source>
</evidence>
<evidence type="ECO:0000256" key="4">
    <source>
        <dbReference type="ARBA" id="ARBA00023157"/>
    </source>
</evidence>
<dbReference type="Proteomes" id="UP000694429">
    <property type="component" value="Chromosome 20"/>
</dbReference>
<reference evidence="11" key="3">
    <citation type="submission" date="2019-03" db="EMBL/GenBank/DDBJ databases">
        <authorList>
            <person name="Warren W.C."/>
            <person name="Johnson G.S."/>
        </authorList>
    </citation>
    <scope>NUCLEOTIDE SEQUENCE [LARGE SCALE GENOMIC DNA]</scope>
    <source>
        <strain evidence="11">Basenji</strain>
    </source>
</reference>
<dbReference type="GO" id="GO:0004415">
    <property type="term" value="F:hyalurononglucosaminidase activity"/>
    <property type="evidence" value="ECO:0007669"/>
    <property type="project" value="UniProtKB-UniRule"/>
</dbReference>
<evidence type="ECO:0000259" key="8">
    <source>
        <dbReference type="PROSITE" id="PS00022"/>
    </source>
</evidence>
<feature type="compositionally biased region" description="Basic residues" evidence="7">
    <location>
        <begin position="45"/>
        <end position="54"/>
    </location>
</feature>
<organism evidence="12 14">
    <name type="scientific">Canis lupus familiaris</name>
    <name type="common">Dog</name>
    <name type="synonym">Canis familiaris</name>
    <dbReference type="NCBI Taxonomy" id="9615"/>
    <lineage>
        <taxon>Eukaryota</taxon>
        <taxon>Metazoa</taxon>
        <taxon>Chordata</taxon>
        <taxon>Craniata</taxon>
        <taxon>Vertebrata</taxon>
        <taxon>Euteleostomi</taxon>
        <taxon>Mammalia</taxon>
        <taxon>Eutheria</taxon>
        <taxon>Laurasiatheria</taxon>
        <taxon>Carnivora</taxon>
        <taxon>Caniformia</taxon>
        <taxon>Canidae</taxon>
        <taxon>Canis</taxon>
    </lineage>
</organism>
<name>A0A8C0STH0_CANLF</name>
<dbReference type="FunFam" id="3.20.20.70:FF:000065">
    <property type="entry name" value="Hyaluronidase"/>
    <property type="match status" value="1"/>
</dbReference>
<feature type="domain" description="EGF-like" evidence="8 9">
    <location>
        <begin position="598"/>
        <end position="609"/>
    </location>
</feature>
<evidence type="ECO:0000313" key="12">
    <source>
        <dbReference type="Ensembl" id="ENSCAFP00040025236.1"/>
    </source>
</evidence>
<dbReference type="PRINTS" id="PR00846">
    <property type="entry name" value="GLHYDRLASE56"/>
</dbReference>
<feature type="compositionally biased region" description="Basic and acidic residues" evidence="7">
    <location>
        <begin position="170"/>
        <end position="181"/>
    </location>
</feature>
<gene>
    <name evidence="10" type="primary">HYAL3</name>
</gene>
<keyword evidence="4" id="KW-1015">Disulfide bond</keyword>
<comment type="similarity">
    <text evidence="2 6">Belongs to the glycosyl hydrolase 56 family.</text>
</comment>
<dbReference type="OrthoDB" id="18978at2759"/>
<evidence type="ECO:0000313" key="14">
    <source>
        <dbReference type="Proteomes" id="UP000694542"/>
    </source>
</evidence>
<dbReference type="Ensembl" id="ENSCAFT00000102557.1">
    <property type="protein sequence ID" value="ENSCAFP00000069715.1"/>
    <property type="gene ID" value="ENSCAFG00000010672.5"/>
</dbReference>
<protein>
    <recommendedName>
        <fullName evidence="6">Hyaluronidase</fullName>
        <ecNumber evidence="6">3.2.1.35</ecNumber>
    </recommendedName>
</protein>
<reference evidence="12" key="4">
    <citation type="submission" date="2025-05" db="UniProtKB">
        <authorList>
            <consortium name="Ensembl"/>
        </authorList>
    </citation>
    <scope>IDENTIFICATION</scope>
</reference>
<reference evidence="10 13" key="1">
    <citation type="journal article" date="2005" name="Nature">
        <title>Genome sequence, comparative analysis and haplotype structure of the domestic dog.</title>
        <authorList>
            <consortium name="Broad Sequencing Platform"/>
            <person name="Lindblad-Toh K."/>
            <person name="Wade C.M."/>
            <person name="Mikkelsen T.S."/>
            <person name="Karlsson E.K."/>
            <person name="Jaffe D.B."/>
            <person name="Kamal M."/>
            <person name="Clamp M."/>
            <person name="Chang J.L."/>
            <person name="Kulbokas E.J. III"/>
            <person name="Zody M.C."/>
            <person name="Mauceli E."/>
            <person name="Xie X."/>
            <person name="Breen M."/>
            <person name="Wayne R.K."/>
            <person name="Ostrander E.A."/>
            <person name="Ponting C.P."/>
            <person name="Galibert F."/>
            <person name="Smith D.R."/>
            <person name="DeJong P.J."/>
            <person name="Kirkness E."/>
            <person name="Alvarez P."/>
            <person name="Biagi T."/>
            <person name="Brockman W."/>
            <person name="Butler J."/>
            <person name="Chin C.W."/>
            <person name="Cook A."/>
            <person name="Cuff J."/>
            <person name="Daly M.J."/>
            <person name="DeCaprio D."/>
            <person name="Gnerre S."/>
            <person name="Grabherr M."/>
            <person name="Kellis M."/>
            <person name="Kleber M."/>
            <person name="Bardeleben C."/>
            <person name="Goodstadt L."/>
            <person name="Heger A."/>
            <person name="Hitte C."/>
            <person name="Kim L."/>
            <person name="Koepfli K.P."/>
            <person name="Parker H.G."/>
            <person name="Pollinger J.P."/>
            <person name="Searle S.M."/>
            <person name="Sutter N.B."/>
            <person name="Thomas R."/>
            <person name="Webber C."/>
            <person name="Baldwin J."/>
            <person name="Abebe A."/>
            <person name="Abouelleil A."/>
            <person name="Aftuck L."/>
            <person name="Ait-Zahra M."/>
            <person name="Aldredge T."/>
            <person name="Allen N."/>
            <person name="An P."/>
            <person name="Anderson S."/>
            <person name="Antoine C."/>
            <person name="Arachchi H."/>
            <person name="Aslam A."/>
            <person name="Ayotte L."/>
            <person name="Bachantsang P."/>
            <person name="Barry A."/>
            <person name="Bayul T."/>
            <person name="Benamara M."/>
            <person name="Berlin A."/>
            <person name="Bessette D."/>
            <person name="Blitshteyn B."/>
            <person name="Bloom T."/>
            <person name="Blye J."/>
            <person name="Boguslavskiy L."/>
            <person name="Bonnet C."/>
            <person name="Boukhgalter B."/>
            <person name="Brown A."/>
            <person name="Cahill P."/>
            <person name="Calixte N."/>
            <person name="Camarata J."/>
            <person name="Cheshatsang Y."/>
            <person name="Chu J."/>
            <person name="Citroen M."/>
            <person name="Collymore A."/>
            <person name="Cooke P."/>
            <person name="Dawoe T."/>
            <person name="Daza R."/>
            <person name="Decktor K."/>
            <person name="DeGray S."/>
            <person name="Dhargay N."/>
            <person name="Dooley K."/>
            <person name="Dooley K."/>
            <person name="Dorje P."/>
            <person name="Dorjee K."/>
            <person name="Dorris L."/>
            <person name="Duffey N."/>
            <person name="Dupes A."/>
            <person name="Egbiremolen O."/>
            <person name="Elong R."/>
            <person name="Falk J."/>
            <person name="Farina A."/>
            <person name="Faro S."/>
            <person name="Ferguson D."/>
            <person name="Ferreira P."/>
            <person name="Fisher S."/>
            <person name="FitzGerald M."/>
            <person name="Foley K."/>
            <person name="Foley C."/>
            <person name="Franke A."/>
            <person name="Friedrich D."/>
            <person name="Gage D."/>
            <person name="Garber M."/>
            <person name="Gearin G."/>
            <person name="Giannoukos G."/>
            <person name="Goode T."/>
            <person name="Goyette A."/>
            <person name="Graham J."/>
            <person name="Grandbois E."/>
            <person name="Gyaltsen K."/>
            <person name="Hafez N."/>
            <person name="Hagopian D."/>
            <person name="Hagos B."/>
            <person name="Hall J."/>
            <person name="Healy C."/>
            <person name="Hegarty R."/>
            <person name="Honan T."/>
            <person name="Horn A."/>
            <person name="Houde N."/>
            <person name="Hughes L."/>
            <person name="Hunnicutt L."/>
            <person name="Husby M."/>
            <person name="Jester B."/>
            <person name="Jones C."/>
            <person name="Kamat A."/>
            <person name="Kanga B."/>
            <person name="Kells C."/>
            <person name="Khazanovich D."/>
            <person name="Kieu A.C."/>
            <person name="Kisner P."/>
            <person name="Kumar M."/>
            <person name="Lance K."/>
            <person name="Landers T."/>
            <person name="Lara M."/>
            <person name="Lee W."/>
            <person name="Leger J.P."/>
            <person name="Lennon N."/>
            <person name="Leuper L."/>
            <person name="LeVine S."/>
            <person name="Liu J."/>
            <person name="Liu X."/>
            <person name="Lokyitsang Y."/>
            <person name="Lokyitsang T."/>
            <person name="Lui A."/>
            <person name="Macdonald J."/>
            <person name="Major J."/>
            <person name="Marabella R."/>
            <person name="Maru K."/>
            <person name="Matthews C."/>
            <person name="McDonough S."/>
            <person name="Mehta T."/>
            <person name="Meldrim J."/>
            <person name="Melnikov A."/>
            <person name="Meneus L."/>
            <person name="Mihalev A."/>
            <person name="Mihova T."/>
            <person name="Miller K."/>
            <person name="Mittelman R."/>
            <person name="Mlenga V."/>
            <person name="Mulrain L."/>
            <person name="Munson G."/>
            <person name="Navidi A."/>
            <person name="Naylor J."/>
            <person name="Nguyen T."/>
            <person name="Nguyen N."/>
            <person name="Nguyen C."/>
            <person name="Nguyen T."/>
            <person name="Nicol R."/>
            <person name="Norbu N."/>
            <person name="Norbu C."/>
            <person name="Novod N."/>
            <person name="Nyima T."/>
            <person name="Olandt P."/>
            <person name="O'Neill B."/>
            <person name="O'Neill K."/>
            <person name="Osman S."/>
            <person name="Oyono L."/>
            <person name="Patti C."/>
            <person name="Perrin D."/>
            <person name="Phunkhang P."/>
            <person name="Pierre F."/>
            <person name="Priest M."/>
            <person name="Rachupka A."/>
            <person name="Raghuraman S."/>
            <person name="Rameau R."/>
            <person name="Ray V."/>
            <person name="Raymond C."/>
            <person name="Rege F."/>
            <person name="Rise C."/>
            <person name="Rogers J."/>
            <person name="Rogov P."/>
            <person name="Sahalie J."/>
            <person name="Settipalli S."/>
            <person name="Sharpe T."/>
            <person name="Shea T."/>
            <person name="Sheehan M."/>
            <person name="Sherpa N."/>
            <person name="Shi J."/>
            <person name="Shih D."/>
            <person name="Sloan J."/>
            <person name="Smith C."/>
            <person name="Sparrow T."/>
            <person name="Stalker J."/>
            <person name="Stange-Thomann N."/>
            <person name="Stavropoulos S."/>
            <person name="Stone C."/>
            <person name="Stone S."/>
            <person name="Sykes S."/>
            <person name="Tchuinga P."/>
            <person name="Tenzing P."/>
            <person name="Tesfaye S."/>
            <person name="Thoulutsang D."/>
            <person name="Thoulutsang Y."/>
            <person name="Topham K."/>
            <person name="Topping I."/>
            <person name="Tsamla T."/>
            <person name="Vassiliev H."/>
            <person name="Venkataraman V."/>
            <person name="Vo A."/>
            <person name="Wangchuk T."/>
            <person name="Wangdi T."/>
            <person name="Weiand M."/>
            <person name="Wilkinson J."/>
            <person name="Wilson A."/>
            <person name="Yadav S."/>
            <person name="Yang S."/>
            <person name="Yang X."/>
            <person name="Young G."/>
            <person name="Yu Q."/>
            <person name="Zainoun J."/>
            <person name="Zembek L."/>
            <person name="Zimmer A."/>
            <person name="Lander E.S."/>
        </authorList>
    </citation>
    <scope>NUCLEOTIDE SEQUENCE [LARGE SCALE GENOMIC DNA]</scope>
    <source>
        <strain evidence="10">Boxer</strain>
    </source>
</reference>
<dbReference type="Gene3D" id="3.20.20.70">
    <property type="entry name" value="Aldolase class I"/>
    <property type="match status" value="1"/>
</dbReference>
<feature type="region of interest" description="Disordered" evidence="7">
    <location>
        <begin position="135"/>
        <end position="188"/>
    </location>
</feature>
<evidence type="ECO:0000313" key="10">
    <source>
        <dbReference type="Ensembl" id="ENSCAFP00000069715.1"/>
    </source>
</evidence>